<dbReference type="Proteomes" id="UP001165064">
    <property type="component" value="Unassembled WGS sequence"/>
</dbReference>
<evidence type="ECO:0000313" key="2">
    <source>
        <dbReference type="Proteomes" id="UP001165064"/>
    </source>
</evidence>
<keyword evidence="2" id="KW-1185">Reference proteome</keyword>
<comment type="caution">
    <text evidence="1">The sequence shown here is derived from an EMBL/GenBank/DDBJ whole genome shotgun (WGS) entry which is preliminary data.</text>
</comment>
<organism evidence="1 2">
    <name type="scientific">Ambrosiozyma monospora</name>
    <name type="common">Yeast</name>
    <name type="synonym">Endomycopsis monosporus</name>
    <dbReference type="NCBI Taxonomy" id="43982"/>
    <lineage>
        <taxon>Eukaryota</taxon>
        <taxon>Fungi</taxon>
        <taxon>Dikarya</taxon>
        <taxon>Ascomycota</taxon>
        <taxon>Saccharomycotina</taxon>
        <taxon>Pichiomycetes</taxon>
        <taxon>Pichiales</taxon>
        <taxon>Pichiaceae</taxon>
        <taxon>Ambrosiozyma</taxon>
    </lineage>
</organism>
<reference evidence="1" key="1">
    <citation type="submission" date="2023-04" db="EMBL/GenBank/DDBJ databases">
        <title>Ambrosiozyma monospora NBRC 10751.</title>
        <authorList>
            <person name="Ichikawa N."/>
            <person name="Sato H."/>
            <person name="Tonouchi N."/>
        </authorList>
    </citation>
    <scope>NUCLEOTIDE SEQUENCE</scope>
    <source>
        <strain evidence="1">NBRC 10751</strain>
    </source>
</reference>
<proteinExistence type="predicted"/>
<sequence length="200" mass="22874">MLSQEYPSVPMSVSDDLCIKENYLANEASDSRRTRTTHKRLSIHRLFEGVFKDDCIFETGDEHDEADQQDDSSSSSSGDKKSFMQRILEVKDEMPADQNDVHVNIVRRNDLQTCQAAPQGYMDAHEFLKTKKPKSRLVNANDIRLVGNQGSHSDSESDYVCTVLPVKRSYYCYATLLETIPLPQPESFYDAWLSHYYSDS</sequence>
<protein>
    <submittedName>
        <fullName evidence="1">Unnamed protein product</fullName>
    </submittedName>
</protein>
<evidence type="ECO:0000313" key="1">
    <source>
        <dbReference type="EMBL" id="GME73313.1"/>
    </source>
</evidence>
<dbReference type="EMBL" id="BSXS01000648">
    <property type="protein sequence ID" value="GME73313.1"/>
    <property type="molecule type" value="Genomic_DNA"/>
</dbReference>
<gene>
    <name evidence="1" type="ORF">Amon02_000134800</name>
</gene>
<name>A0ACB5SW18_AMBMO</name>
<accession>A0ACB5SW18</accession>